<dbReference type="EMBL" id="LAZR01012170">
    <property type="protein sequence ID" value="KKM28207.1"/>
    <property type="molecule type" value="Genomic_DNA"/>
</dbReference>
<sequence length="93" mass="10889">MEWELKKVDYTEWRQDKSGYYILVHHVKNDLIRLDIMSKIDMPIISFQGIADNIRKHSVRLMARFGGFSAEHASYIGAELARCAILKENYVQD</sequence>
<dbReference type="AlphaFoldDB" id="A0A0F9IKQ9"/>
<accession>A0A0F9IKQ9</accession>
<gene>
    <name evidence="1" type="ORF">LCGC14_1567060</name>
</gene>
<comment type="caution">
    <text evidence="1">The sequence shown here is derived from an EMBL/GenBank/DDBJ whole genome shotgun (WGS) entry which is preliminary data.</text>
</comment>
<name>A0A0F9IKQ9_9ZZZZ</name>
<organism evidence="1">
    <name type="scientific">marine sediment metagenome</name>
    <dbReference type="NCBI Taxonomy" id="412755"/>
    <lineage>
        <taxon>unclassified sequences</taxon>
        <taxon>metagenomes</taxon>
        <taxon>ecological metagenomes</taxon>
    </lineage>
</organism>
<reference evidence="1" key="1">
    <citation type="journal article" date="2015" name="Nature">
        <title>Complex archaea that bridge the gap between prokaryotes and eukaryotes.</title>
        <authorList>
            <person name="Spang A."/>
            <person name="Saw J.H."/>
            <person name="Jorgensen S.L."/>
            <person name="Zaremba-Niedzwiedzka K."/>
            <person name="Martijn J."/>
            <person name="Lind A.E."/>
            <person name="van Eijk R."/>
            <person name="Schleper C."/>
            <person name="Guy L."/>
            <person name="Ettema T.J."/>
        </authorList>
    </citation>
    <scope>NUCLEOTIDE SEQUENCE</scope>
</reference>
<evidence type="ECO:0000313" key="1">
    <source>
        <dbReference type="EMBL" id="KKM28207.1"/>
    </source>
</evidence>
<proteinExistence type="predicted"/>
<protein>
    <recommendedName>
        <fullName evidence="2">DUF4346 domain-containing protein</fullName>
    </recommendedName>
</protein>
<evidence type="ECO:0008006" key="2">
    <source>
        <dbReference type="Google" id="ProtNLM"/>
    </source>
</evidence>